<dbReference type="AlphaFoldDB" id="A0A973A850"/>
<feature type="domain" description="Histidine kinase" evidence="14">
    <location>
        <begin position="171"/>
        <end position="396"/>
    </location>
</feature>
<evidence type="ECO:0000256" key="11">
    <source>
        <dbReference type="ARBA" id="ARBA00023136"/>
    </source>
</evidence>
<evidence type="ECO:0000256" key="12">
    <source>
        <dbReference type="PROSITE-ProRule" id="PRU00110"/>
    </source>
</evidence>
<evidence type="ECO:0000256" key="8">
    <source>
        <dbReference type="ARBA" id="ARBA00022840"/>
    </source>
</evidence>
<dbReference type="Pfam" id="PF02518">
    <property type="entry name" value="HATPase_c"/>
    <property type="match status" value="1"/>
</dbReference>
<evidence type="ECO:0000259" key="16">
    <source>
        <dbReference type="PROSITE" id="PS50894"/>
    </source>
</evidence>
<dbReference type="EMBL" id="JABMOJ010000199">
    <property type="protein sequence ID" value="NQV64785.1"/>
    <property type="molecule type" value="Genomic_DNA"/>
</dbReference>
<evidence type="ECO:0000256" key="1">
    <source>
        <dbReference type="ARBA" id="ARBA00000085"/>
    </source>
</evidence>
<dbReference type="PRINTS" id="PR00344">
    <property type="entry name" value="BCTRLSENSOR"/>
</dbReference>
<dbReference type="Gene3D" id="1.10.287.130">
    <property type="match status" value="1"/>
</dbReference>
<dbReference type="InterPro" id="IPR003594">
    <property type="entry name" value="HATPase_dom"/>
</dbReference>
<comment type="subcellular location">
    <subcellularLocation>
        <location evidence="2">Cell membrane</location>
        <topology evidence="2">Multi-pass membrane protein</topology>
    </subcellularLocation>
</comment>
<dbReference type="InterPro" id="IPR001789">
    <property type="entry name" value="Sig_transdc_resp-reg_receiver"/>
</dbReference>
<dbReference type="SMART" id="SM00448">
    <property type="entry name" value="REC"/>
    <property type="match status" value="1"/>
</dbReference>
<dbReference type="PROSITE" id="PS50894">
    <property type="entry name" value="HPT"/>
    <property type="match status" value="1"/>
</dbReference>
<dbReference type="Gene3D" id="3.30.565.10">
    <property type="entry name" value="Histidine kinase-like ATPase, C-terminal domain"/>
    <property type="match status" value="1"/>
</dbReference>
<dbReference type="FunFam" id="3.30.565.10:FF:000010">
    <property type="entry name" value="Sensor histidine kinase RcsC"/>
    <property type="match status" value="1"/>
</dbReference>
<evidence type="ECO:0000256" key="10">
    <source>
        <dbReference type="ARBA" id="ARBA00023012"/>
    </source>
</evidence>
<gene>
    <name evidence="17" type="ORF">HQ497_05405</name>
</gene>
<accession>A0A973A850</accession>
<evidence type="ECO:0000256" key="9">
    <source>
        <dbReference type="ARBA" id="ARBA00022989"/>
    </source>
</evidence>
<dbReference type="InterPro" id="IPR004358">
    <property type="entry name" value="Sig_transdc_His_kin-like_C"/>
</dbReference>
<dbReference type="GO" id="GO:0005524">
    <property type="term" value="F:ATP binding"/>
    <property type="evidence" value="ECO:0007669"/>
    <property type="project" value="UniProtKB-KW"/>
</dbReference>
<keyword evidence="4" id="KW-1003">Cell membrane</keyword>
<dbReference type="SUPFAM" id="SSF55874">
    <property type="entry name" value="ATPase domain of HSP90 chaperone/DNA topoisomerase II/histidine kinase"/>
    <property type="match status" value="1"/>
</dbReference>
<organism evidence="17 18">
    <name type="scientific">SAR86 cluster bacterium</name>
    <dbReference type="NCBI Taxonomy" id="2030880"/>
    <lineage>
        <taxon>Bacteria</taxon>
        <taxon>Pseudomonadati</taxon>
        <taxon>Pseudomonadota</taxon>
        <taxon>Gammaproteobacteria</taxon>
        <taxon>SAR86 cluster</taxon>
    </lineage>
</organism>
<sequence length="660" mass="73196">MTDNNAAHVLDGLFTTCFTLDANLNVSNPTSALKSYLSGIESGESLLDLFEVQRPALVHGKMILKEHLNSLFLLVAKDHSIALRGQVVQLEGGKSYRFVGAPWLAWMSEYKPQTALKIDDFPIFDSQLDQRFHVASQELMVKDLQKLTGELMQARDAADEANRMQTDLFAVMSHEMRTPLHGVISALSLVGNSDNEAEREQLVGVAQKSALGLLNVINYALDYSKIEAGRMKLDSIEFGIMDLTRSVADMTTGKAQEKDIELIINVSADVPRYLNGDQDKLRQVLVNLTSNALKFTDKGRVVVSIDSDDSARLDLNAGLALIKFSVSDTGCGIPDKDLPHIFEPFWSKKGAANTDVGTGLGLKISKQLTTLMNANILVTSQLDVGSVFSFTVALEIVSRPTVKTLQFDSKSLPNTFSGRVMIVDDNQTNLMLTEMILKKFGLDVKAASSGQEAIDLASSIPFELILMDITMPGMDGIEAARQINQQMVKSPIVALTAHVQPEMIDDYLANGFKGYLRKPIEHLELIRELNLWLPAGKNTQPLSIERSKLPVINPKTLDRLNDQIGEINFVRVRSLYHDETKRRLSNLLAAWVRRDHDSLALEAHTLASSVSSFGCDDLAWRMNKIDKAIRAMDMSDVISYMKDIEKHAKESLHEVEAYVF</sequence>
<proteinExistence type="predicted"/>
<protein>
    <recommendedName>
        <fullName evidence="3">histidine kinase</fullName>
        <ecNumber evidence="3">2.7.13.3</ecNumber>
    </recommendedName>
</protein>
<dbReference type="SUPFAM" id="SSF52172">
    <property type="entry name" value="CheY-like"/>
    <property type="match status" value="1"/>
</dbReference>
<evidence type="ECO:0000259" key="14">
    <source>
        <dbReference type="PROSITE" id="PS50109"/>
    </source>
</evidence>
<dbReference type="CDD" id="cd00082">
    <property type="entry name" value="HisKA"/>
    <property type="match status" value="1"/>
</dbReference>
<dbReference type="Gene3D" id="1.20.120.160">
    <property type="entry name" value="HPT domain"/>
    <property type="match status" value="1"/>
</dbReference>
<evidence type="ECO:0000256" key="7">
    <source>
        <dbReference type="ARBA" id="ARBA00022741"/>
    </source>
</evidence>
<evidence type="ECO:0000256" key="6">
    <source>
        <dbReference type="ARBA" id="ARBA00022692"/>
    </source>
</evidence>
<dbReference type="EC" id="2.7.13.3" evidence="3"/>
<comment type="caution">
    <text evidence="17">The sequence shown here is derived from an EMBL/GenBank/DDBJ whole genome shotgun (WGS) entry which is preliminary data.</text>
</comment>
<dbReference type="InterPro" id="IPR036641">
    <property type="entry name" value="HPT_dom_sf"/>
</dbReference>
<dbReference type="Pfam" id="PF00072">
    <property type="entry name" value="Response_reg"/>
    <property type="match status" value="1"/>
</dbReference>
<evidence type="ECO:0000256" key="5">
    <source>
        <dbReference type="ARBA" id="ARBA00022553"/>
    </source>
</evidence>
<evidence type="ECO:0000313" key="18">
    <source>
        <dbReference type="Proteomes" id="UP000754644"/>
    </source>
</evidence>
<name>A0A973A850_9GAMM</name>
<dbReference type="PANTHER" id="PTHR45339:SF1">
    <property type="entry name" value="HYBRID SIGNAL TRANSDUCTION HISTIDINE KINASE J"/>
    <property type="match status" value="1"/>
</dbReference>
<feature type="non-terminal residue" evidence="17">
    <location>
        <position position="660"/>
    </location>
</feature>
<dbReference type="PROSITE" id="PS50110">
    <property type="entry name" value="RESPONSE_REGULATORY"/>
    <property type="match status" value="1"/>
</dbReference>
<evidence type="ECO:0000256" key="13">
    <source>
        <dbReference type="PROSITE-ProRule" id="PRU00169"/>
    </source>
</evidence>
<dbReference type="Proteomes" id="UP000754644">
    <property type="component" value="Unassembled WGS sequence"/>
</dbReference>
<keyword evidence="5 13" id="KW-0597">Phosphoprotein</keyword>
<dbReference type="GO" id="GO:0000155">
    <property type="term" value="F:phosphorelay sensor kinase activity"/>
    <property type="evidence" value="ECO:0007669"/>
    <property type="project" value="InterPro"/>
</dbReference>
<keyword evidence="8" id="KW-0067">ATP-binding</keyword>
<keyword evidence="7" id="KW-0547">Nucleotide-binding</keyword>
<evidence type="ECO:0000256" key="3">
    <source>
        <dbReference type="ARBA" id="ARBA00012438"/>
    </source>
</evidence>
<keyword evidence="6" id="KW-0812">Transmembrane</keyword>
<evidence type="ECO:0000256" key="4">
    <source>
        <dbReference type="ARBA" id="ARBA00022475"/>
    </source>
</evidence>
<dbReference type="CDD" id="cd16922">
    <property type="entry name" value="HATPase_EvgS-ArcB-TorS-like"/>
    <property type="match status" value="1"/>
</dbReference>
<keyword evidence="9" id="KW-1133">Transmembrane helix</keyword>
<dbReference type="GO" id="GO:0005886">
    <property type="term" value="C:plasma membrane"/>
    <property type="evidence" value="ECO:0007669"/>
    <property type="project" value="UniProtKB-SubCell"/>
</dbReference>
<dbReference type="SUPFAM" id="SSF47226">
    <property type="entry name" value="Histidine-containing phosphotransfer domain, HPT domain"/>
    <property type="match status" value="1"/>
</dbReference>
<dbReference type="PROSITE" id="PS50109">
    <property type="entry name" value="HIS_KIN"/>
    <property type="match status" value="1"/>
</dbReference>
<dbReference type="Gene3D" id="3.30.450.260">
    <property type="entry name" value="Haem NO binding associated domain"/>
    <property type="match status" value="1"/>
</dbReference>
<evidence type="ECO:0000256" key="2">
    <source>
        <dbReference type="ARBA" id="ARBA00004651"/>
    </source>
</evidence>
<dbReference type="InterPro" id="IPR011006">
    <property type="entry name" value="CheY-like_superfamily"/>
</dbReference>
<feature type="modified residue" description="4-aspartylphosphate" evidence="13">
    <location>
        <position position="468"/>
    </location>
</feature>
<feature type="domain" description="Response regulatory" evidence="15">
    <location>
        <begin position="419"/>
        <end position="533"/>
    </location>
</feature>
<dbReference type="Gene3D" id="3.40.50.2300">
    <property type="match status" value="1"/>
</dbReference>
<dbReference type="SMART" id="SM00388">
    <property type="entry name" value="HisKA"/>
    <property type="match status" value="1"/>
</dbReference>
<dbReference type="SUPFAM" id="SSF47384">
    <property type="entry name" value="Homodimeric domain of signal transducing histidine kinase"/>
    <property type="match status" value="1"/>
</dbReference>
<dbReference type="InterPro" id="IPR036097">
    <property type="entry name" value="HisK_dim/P_sf"/>
</dbReference>
<dbReference type="InterPro" id="IPR042463">
    <property type="entry name" value="HNOB_dom_associated_sf"/>
</dbReference>
<dbReference type="InterPro" id="IPR005467">
    <property type="entry name" value="His_kinase_dom"/>
</dbReference>
<dbReference type="InterPro" id="IPR003661">
    <property type="entry name" value="HisK_dim/P_dom"/>
</dbReference>
<dbReference type="SMART" id="SM00387">
    <property type="entry name" value="HATPase_c"/>
    <property type="match status" value="1"/>
</dbReference>
<feature type="domain" description="HPt" evidence="16">
    <location>
        <begin position="565"/>
        <end position="655"/>
    </location>
</feature>
<feature type="modified residue" description="Phosphohistidine" evidence="12">
    <location>
        <position position="604"/>
    </location>
</feature>
<dbReference type="InterPro" id="IPR008207">
    <property type="entry name" value="Sig_transdc_His_kin_Hpt_dom"/>
</dbReference>
<dbReference type="Pfam" id="PF00512">
    <property type="entry name" value="HisKA"/>
    <property type="match status" value="1"/>
</dbReference>
<dbReference type="PANTHER" id="PTHR45339">
    <property type="entry name" value="HYBRID SIGNAL TRANSDUCTION HISTIDINE KINASE J"/>
    <property type="match status" value="1"/>
</dbReference>
<evidence type="ECO:0000313" key="17">
    <source>
        <dbReference type="EMBL" id="NQV64785.1"/>
    </source>
</evidence>
<dbReference type="CDD" id="cd17546">
    <property type="entry name" value="REC_hyHK_CKI1_RcsC-like"/>
    <property type="match status" value="1"/>
</dbReference>
<keyword evidence="11" id="KW-0472">Membrane</keyword>
<reference evidence="17" key="1">
    <citation type="submission" date="2020-05" db="EMBL/GenBank/DDBJ databases">
        <title>Sulfur intermediates as new biogeochemical hubs in an aquatic model microbial ecosystem.</title>
        <authorList>
            <person name="Vigneron A."/>
        </authorList>
    </citation>
    <scope>NUCLEOTIDE SEQUENCE</scope>
    <source>
        <strain evidence="17">Bin.250</strain>
    </source>
</reference>
<dbReference type="InterPro" id="IPR036890">
    <property type="entry name" value="HATPase_C_sf"/>
</dbReference>
<keyword evidence="10" id="KW-0902">Two-component regulatory system</keyword>
<comment type="catalytic activity">
    <reaction evidence="1">
        <text>ATP + protein L-histidine = ADP + protein N-phospho-L-histidine.</text>
        <dbReference type="EC" id="2.7.13.3"/>
    </reaction>
</comment>
<evidence type="ECO:0000259" key="15">
    <source>
        <dbReference type="PROSITE" id="PS50110"/>
    </source>
</evidence>